<feature type="region of interest" description="Disordered" evidence="1">
    <location>
        <begin position="1"/>
        <end position="20"/>
    </location>
</feature>
<evidence type="ECO:0000313" key="2">
    <source>
        <dbReference type="EMBL" id="KIM33616.1"/>
    </source>
</evidence>
<reference evidence="2 3" key="1">
    <citation type="submission" date="2014-04" db="EMBL/GenBank/DDBJ databases">
        <authorList>
            <consortium name="DOE Joint Genome Institute"/>
            <person name="Kuo A."/>
            <person name="Zuccaro A."/>
            <person name="Kohler A."/>
            <person name="Nagy L.G."/>
            <person name="Floudas D."/>
            <person name="Copeland A."/>
            <person name="Barry K.W."/>
            <person name="Cichocki N."/>
            <person name="Veneault-Fourrey C."/>
            <person name="LaButti K."/>
            <person name="Lindquist E.A."/>
            <person name="Lipzen A."/>
            <person name="Lundell T."/>
            <person name="Morin E."/>
            <person name="Murat C."/>
            <person name="Sun H."/>
            <person name="Tunlid A."/>
            <person name="Henrissat B."/>
            <person name="Grigoriev I.V."/>
            <person name="Hibbett D.S."/>
            <person name="Martin F."/>
            <person name="Nordberg H.P."/>
            <person name="Cantor M.N."/>
            <person name="Hua S.X."/>
        </authorList>
    </citation>
    <scope>NUCLEOTIDE SEQUENCE [LARGE SCALE GENOMIC DNA]</scope>
    <source>
        <strain evidence="2 3">MAFF 305830</strain>
    </source>
</reference>
<dbReference type="STRING" id="933852.A0A0C3BQC7"/>
<organism evidence="2 3">
    <name type="scientific">Serendipita vermifera MAFF 305830</name>
    <dbReference type="NCBI Taxonomy" id="933852"/>
    <lineage>
        <taxon>Eukaryota</taxon>
        <taxon>Fungi</taxon>
        <taxon>Dikarya</taxon>
        <taxon>Basidiomycota</taxon>
        <taxon>Agaricomycotina</taxon>
        <taxon>Agaricomycetes</taxon>
        <taxon>Sebacinales</taxon>
        <taxon>Serendipitaceae</taxon>
        <taxon>Serendipita</taxon>
    </lineage>
</organism>
<dbReference type="Proteomes" id="UP000054097">
    <property type="component" value="Unassembled WGS sequence"/>
</dbReference>
<reference evidence="3" key="2">
    <citation type="submission" date="2015-01" db="EMBL/GenBank/DDBJ databases">
        <title>Evolutionary Origins and Diversification of the Mycorrhizal Mutualists.</title>
        <authorList>
            <consortium name="DOE Joint Genome Institute"/>
            <consortium name="Mycorrhizal Genomics Consortium"/>
            <person name="Kohler A."/>
            <person name="Kuo A."/>
            <person name="Nagy L.G."/>
            <person name="Floudas D."/>
            <person name="Copeland A."/>
            <person name="Barry K.W."/>
            <person name="Cichocki N."/>
            <person name="Veneault-Fourrey C."/>
            <person name="LaButti K."/>
            <person name="Lindquist E.A."/>
            <person name="Lipzen A."/>
            <person name="Lundell T."/>
            <person name="Morin E."/>
            <person name="Murat C."/>
            <person name="Riley R."/>
            <person name="Ohm R."/>
            <person name="Sun H."/>
            <person name="Tunlid A."/>
            <person name="Henrissat B."/>
            <person name="Grigoriev I.V."/>
            <person name="Hibbett D.S."/>
            <person name="Martin F."/>
        </authorList>
    </citation>
    <scope>NUCLEOTIDE SEQUENCE [LARGE SCALE GENOMIC DNA]</scope>
    <source>
        <strain evidence="3">MAFF 305830</strain>
    </source>
</reference>
<dbReference type="EMBL" id="KN824278">
    <property type="protein sequence ID" value="KIM33616.1"/>
    <property type="molecule type" value="Genomic_DNA"/>
</dbReference>
<dbReference type="HOGENOM" id="CLU_1312811_0_0_1"/>
<evidence type="ECO:0000313" key="3">
    <source>
        <dbReference type="Proteomes" id="UP000054097"/>
    </source>
</evidence>
<dbReference type="PANTHER" id="PTHR34213:SF2">
    <property type="entry name" value="NUCLEAR TRANSPORT FACTOR 2 (NTF2) FAMILY PROTEIN"/>
    <property type="match status" value="1"/>
</dbReference>
<gene>
    <name evidence="2" type="ORF">M408DRAFT_157747</name>
</gene>
<dbReference type="PANTHER" id="PTHR34213">
    <property type="entry name" value="NUCLEAR TRANSPORT FACTOR 2 (NTF2) FAMILY PROTEIN"/>
    <property type="match status" value="1"/>
</dbReference>
<accession>A0A0C3BQC7</accession>
<evidence type="ECO:0008006" key="4">
    <source>
        <dbReference type="Google" id="ProtNLM"/>
    </source>
</evidence>
<feature type="compositionally biased region" description="Polar residues" evidence="1">
    <location>
        <begin position="41"/>
        <end position="52"/>
    </location>
</feature>
<feature type="region of interest" description="Disordered" evidence="1">
    <location>
        <begin position="37"/>
        <end position="70"/>
    </location>
</feature>
<keyword evidence="3" id="KW-1185">Reference proteome</keyword>
<proteinExistence type="predicted"/>
<dbReference type="InterPro" id="IPR032710">
    <property type="entry name" value="NTF2-like_dom_sf"/>
</dbReference>
<protein>
    <recommendedName>
        <fullName evidence="4">SnoaL-like domain-containing protein</fullName>
    </recommendedName>
</protein>
<sequence>MSSRPIDPSPSPVQTFHKSKVHGPHLVSTHLVSGVSGAAHYSSTSQSPTRSTHSLRRSSDAMSLDPNQPEVTLEGKRKQVLDDVSELFCSRPTIEIFKRSWRPDAVFEDPISKCLGYKEYAPQWFGMPKLFPKSITLSRRVISSTHNPNRIMYQQEQEYTVRGLGTKKVMKSLVVIELDENDMIIHLHDKWNGNDHPTRWGAHALRRLNAMTLPWFVSVPKLDKHD</sequence>
<name>A0A0C3BQC7_SERVB</name>
<dbReference type="SUPFAM" id="SSF54427">
    <property type="entry name" value="NTF2-like"/>
    <property type="match status" value="1"/>
</dbReference>
<evidence type="ECO:0000256" key="1">
    <source>
        <dbReference type="SAM" id="MobiDB-lite"/>
    </source>
</evidence>
<dbReference type="OrthoDB" id="2400485at2759"/>
<dbReference type="AlphaFoldDB" id="A0A0C3BQC7"/>